<dbReference type="EMBL" id="RJKX01000016">
    <property type="protein sequence ID" value="ROP83767.1"/>
    <property type="molecule type" value="Genomic_DNA"/>
</dbReference>
<comment type="subcellular location">
    <subcellularLocation>
        <location evidence="1">Membrane</location>
        <topology evidence="1">Multi-pass membrane protein</topology>
    </subcellularLocation>
</comment>
<dbReference type="Gene3D" id="1.20.1280.290">
    <property type="match status" value="1"/>
</dbReference>
<reference evidence="6 7" key="1">
    <citation type="submission" date="2018-11" db="EMBL/GenBank/DDBJ databases">
        <title>Genomic Encyclopedia of Type Strains, Phase IV (KMG-IV): sequencing the most valuable type-strain genomes for metagenomic binning, comparative biology and taxonomic classification.</title>
        <authorList>
            <person name="Goeker M."/>
        </authorList>
    </citation>
    <scope>NUCLEOTIDE SEQUENCE [LARGE SCALE GENOMIC DNA]</scope>
    <source>
        <strain evidence="6 7">DSM 5900</strain>
    </source>
</reference>
<comment type="caution">
    <text evidence="6">The sequence shown here is derived from an EMBL/GenBank/DDBJ whole genome shotgun (WGS) entry which is preliminary data.</text>
</comment>
<organism evidence="6 7">
    <name type="scientific">Stella humosa</name>
    <dbReference type="NCBI Taxonomy" id="94"/>
    <lineage>
        <taxon>Bacteria</taxon>
        <taxon>Pseudomonadati</taxon>
        <taxon>Pseudomonadota</taxon>
        <taxon>Alphaproteobacteria</taxon>
        <taxon>Rhodospirillales</taxon>
        <taxon>Stellaceae</taxon>
        <taxon>Stella</taxon>
    </lineage>
</organism>
<gene>
    <name evidence="6" type="ORF">EDC65_4416</name>
</gene>
<feature type="transmembrane region" description="Helical" evidence="5">
    <location>
        <begin position="62"/>
        <end position="82"/>
    </location>
</feature>
<proteinExistence type="predicted"/>
<feature type="transmembrane region" description="Helical" evidence="5">
    <location>
        <begin position="39"/>
        <end position="56"/>
    </location>
</feature>
<evidence type="ECO:0000256" key="4">
    <source>
        <dbReference type="ARBA" id="ARBA00023136"/>
    </source>
</evidence>
<keyword evidence="7" id="KW-1185">Reference proteome</keyword>
<protein>
    <submittedName>
        <fullName evidence="6">MtN3 and saliva related transmembrane protein</fullName>
    </submittedName>
</protein>
<dbReference type="AlphaFoldDB" id="A0A3N1KX23"/>
<dbReference type="OrthoDB" id="9814012at2"/>
<dbReference type="InterPro" id="IPR006603">
    <property type="entry name" value="PQ-loop_rpt"/>
</dbReference>
<dbReference type="Proteomes" id="UP000278222">
    <property type="component" value="Unassembled WGS sequence"/>
</dbReference>
<keyword evidence="2 5" id="KW-0812">Transmembrane</keyword>
<evidence type="ECO:0000256" key="3">
    <source>
        <dbReference type="ARBA" id="ARBA00022989"/>
    </source>
</evidence>
<dbReference type="GO" id="GO:0016020">
    <property type="term" value="C:membrane"/>
    <property type="evidence" value="ECO:0007669"/>
    <property type="project" value="UniProtKB-SubCell"/>
</dbReference>
<feature type="transmembrane region" description="Helical" evidence="5">
    <location>
        <begin position="6"/>
        <end position="27"/>
    </location>
</feature>
<dbReference type="Pfam" id="PF04193">
    <property type="entry name" value="PQ-loop"/>
    <property type="match status" value="1"/>
</dbReference>
<name>A0A3N1KX23_9PROT</name>
<dbReference type="RefSeq" id="WP_123693589.1">
    <property type="nucleotide sequence ID" value="NZ_AP019700.1"/>
</dbReference>
<sequence>MDLAPWLGGAATLASTISFAPQAWKVIRTRRTEGISVKTYSVTVAAFACWLAYGFALGEWPIIVSNIVCLVFSIFILTMTILPRRSREAVADAIVPADADADQPADADAQNKA</sequence>
<evidence type="ECO:0000313" key="7">
    <source>
        <dbReference type="Proteomes" id="UP000278222"/>
    </source>
</evidence>
<accession>A0A3N1KX23</accession>
<evidence type="ECO:0000256" key="2">
    <source>
        <dbReference type="ARBA" id="ARBA00022692"/>
    </source>
</evidence>
<evidence type="ECO:0000313" key="6">
    <source>
        <dbReference type="EMBL" id="ROP83767.1"/>
    </source>
</evidence>
<keyword evidence="3 5" id="KW-1133">Transmembrane helix</keyword>
<evidence type="ECO:0000256" key="5">
    <source>
        <dbReference type="SAM" id="Phobius"/>
    </source>
</evidence>
<evidence type="ECO:0000256" key="1">
    <source>
        <dbReference type="ARBA" id="ARBA00004141"/>
    </source>
</evidence>
<keyword evidence="4 5" id="KW-0472">Membrane</keyword>